<dbReference type="EMBL" id="FPIW01000017">
    <property type="protein sequence ID" value="SFW42956.1"/>
    <property type="molecule type" value="Genomic_DNA"/>
</dbReference>
<comment type="caution">
    <text evidence="1">The sequence shown here is derived from an EMBL/GenBank/DDBJ whole genome shotgun (WGS) entry which is preliminary data.</text>
</comment>
<dbReference type="Proteomes" id="UP000182680">
    <property type="component" value="Unassembled WGS sequence"/>
</dbReference>
<dbReference type="RefSeq" id="WP_072311724.1">
    <property type="nucleotide sequence ID" value="NZ_FPIW01000017.1"/>
</dbReference>
<proteinExistence type="predicted"/>
<name>A0AA94HSH1_DESDE</name>
<organism evidence="1 2">
    <name type="scientific">Desulfovibrio desulfuricans</name>
    <dbReference type="NCBI Taxonomy" id="876"/>
    <lineage>
        <taxon>Bacteria</taxon>
        <taxon>Pseudomonadati</taxon>
        <taxon>Thermodesulfobacteriota</taxon>
        <taxon>Desulfovibrionia</taxon>
        <taxon>Desulfovibrionales</taxon>
        <taxon>Desulfovibrionaceae</taxon>
        <taxon>Desulfovibrio</taxon>
    </lineage>
</organism>
<accession>A0AA94HSH1</accession>
<evidence type="ECO:0000313" key="2">
    <source>
        <dbReference type="Proteomes" id="UP000182680"/>
    </source>
</evidence>
<gene>
    <name evidence="1" type="ORF">SAMN02910291_01275</name>
</gene>
<sequence length="65" mass="7183">MPTPKKRTQPMPLTIEQSALVREIVQNVLEALRDGGDGRFDAGDRIVVNLSVRDASILRGALKRL</sequence>
<evidence type="ECO:0000313" key="1">
    <source>
        <dbReference type="EMBL" id="SFW42956.1"/>
    </source>
</evidence>
<reference evidence="2" key="1">
    <citation type="submission" date="2016-11" db="EMBL/GenBank/DDBJ databases">
        <authorList>
            <person name="Jaros S."/>
            <person name="Januszkiewicz K."/>
            <person name="Wedrychowicz H."/>
        </authorList>
    </citation>
    <scope>NUCLEOTIDE SEQUENCE [LARGE SCALE GENOMIC DNA]</scope>
    <source>
        <strain evidence="2">DSM 7057</strain>
    </source>
</reference>
<protein>
    <submittedName>
        <fullName evidence="1">Uncharacterized protein</fullName>
    </submittedName>
</protein>
<dbReference type="AlphaFoldDB" id="A0AA94HSH1"/>